<feature type="compositionally biased region" description="Basic residues" evidence="1">
    <location>
        <begin position="143"/>
        <end position="157"/>
    </location>
</feature>
<comment type="caution">
    <text evidence="2">The sequence shown here is derived from an EMBL/GenBank/DDBJ whole genome shotgun (WGS) entry which is preliminary data.</text>
</comment>
<feature type="region of interest" description="Disordered" evidence="1">
    <location>
        <begin position="45"/>
        <end position="157"/>
    </location>
</feature>
<dbReference type="Proteomes" id="UP000499080">
    <property type="component" value="Unassembled WGS sequence"/>
</dbReference>
<reference evidence="2 3" key="1">
    <citation type="journal article" date="2019" name="Sci. Rep.">
        <title>Orb-weaving spider Araneus ventricosus genome elucidates the spidroin gene catalogue.</title>
        <authorList>
            <person name="Kono N."/>
            <person name="Nakamura H."/>
            <person name="Ohtoshi R."/>
            <person name="Moran D.A.P."/>
            <person name="Shinohara A."/>
            <person name="Yoshida Y."/>
            <person name="Fujiwara M."/>
            <person name="Mori M."/>
            <person name="Tomita M."/>
            <person name="Arakawa K."/>
        </authorList>
    </citation>
    <scope>NUCLEOTIDE SEQUENCE [LARGE SCALE GENOMIC DNA]</scope>
</reference>
<accession>A0A4Y2DI97</accession>
<feature type="compositionally biased region" description="Basic and acidic residues" evidence="1">
    <location>
        <begin position="64"/>
        <end position="95"/>
    </location>
</feature>
<proteinExistence type="predicted"/>
<feature type="compositionally biased region" description="Low complexity" evidence="1">
    <location>
        <begin position="96"/>
        <end position="107"/>
    </location>
</feature>
<organism evidence="2 3">
    <name type="scientific">Araneus ventricosus</name>
    <name type="common">Orbweaver spider</name>
    <name type="synonym">Epeira ventricosa</name>
    <dbReference type="NCBI Taxonomy" id="182803"/>
    <lineage>
        <taxon>Eukaryota</taxon>
        <taxon>Metazoa</taxon>
        <taxon>Ecdysozoa</taxon>
        <taxon>Arthropoda</taxon>
        <taxon>Chelicerata</taxon>
        <taxon>Arachnida</taxon>
        <taxon>Araneae</taxon>
        <taxon>Araneomorphae</taxon>
        <taxon>Entelegynae</taxon>
        <taxon>Araneoidea</taxon>
        <taxon>Araneidae</taxon>
        <taxon>Araneus</taxon>
    </lineage>
</organism>
<dbReference type="AlphaFoldDB" id="A0A4Y2DI97"/>
<sequence>MDELSITKSSEIDMGESPVLTQLKKNLQKILRFFSLDSFHPVDTDFSLDGHTYRATSKPAANKPETERKEKESAKATSGRKEKESTKVRRSDPTLKGKSSKSSASGAKRAKARRDKSPTKNKATASKENKPKESSREAGGKKQTGHTKATKSTKKKE</sequence>
<evidence type="ECO:0000313" key="2">
    <source>
        <dbReference type="EMBL" id="GBM16533.1"/>
    </source>
</evidence>
<protein>
    <submittedName>
        <fullName evidence="2">Uncharacterized protein</fullName>
    </submittedName>
</protein>
<dbReference type="EMBL" id="BGPR01000375">
    <property type="protein sequence ID" value="GBM16533.1"/>
    <property type="molecule type" value="Genomic_DNA"/>
</dbReference>
<feature type="compositionally biased region" description="Basic and acidic residues" evidence="1">
    <location>
        <begin position="125"/>
        <end position="140"/>
    </location>
</feature>
<evidence type="ECO:0000256" key="1">
    <source>
        <dbReference type="SAM" id="MobiDB-lite"/>
    </source>
</evidence>
<name>A0A4Y2DI97_ARAVE</name>
<keyword evidence="3" id="KW-1185">Reference proteome</keyword>
<evidence type="ECO:0000313" key="3">
    <source>
        <dbReference type="Proteomes" id="UP000499080"/>
    </source>
</evidence>
<gene>
    <name evidence="2" type="ORF">AVEN_148914_1</name>
</gene>